<gene>
    <name evidence="2" type="ORF">GCM10010390_39620</name>
</gene>
<evidence type="ECO:0000313" key="3">
    <source>
        <dbReference type="Proteomes" id="UP001501576"/>
    </source>
</evidence>
<name>A0ABP3N2F4_9ACTN</name>
<reference evidence="3" key="1">
    <citation type="journal article" date="2019" name="Int. J. Syst. Evol. Microbiol.">
        <title>The Global Catalogue of Microorganisms (GCM) 10K type strain sequencing project: providing services to taxonomists for standard genome sequencing and annotation.</title>
        <authorList>
            <consortium name="The Broad Institute Genomics Platform"/>
            <consortium name="The Broad Institute Genome Sequencing Center for Infectious Disease"/>
            <person name="Wu L."/>
            <person name="Ma J."/>
        </authorList>
    </citation>
    <scope>NUCLEOTIDE SEQUENCE [LARGE SCALE GENOMIC DNA]</scope>
    <source>
        <strain evidence="3">JCM 5052</strain>
    </source>
</reference>
<keyword evidence="3" id="KW-1185">Reference proteome</keyword>
<evidence type="ECO:0000256" key="1">
    <source>
        <dbReference type="SAM" id="MobiDB-lite"/>
    </source>
</evidence>
<feature type="compositionally biased region" description="Polar residues" evidence="1">
    <location>
        <begin position="19"/>
        <end position="35"/>
    </location>
</feature>
<comment type="caution">
    <text evidence="2">The sequence shown here is derived from an EMBL/GenBank/DDBJ whole genome shotgun (WGS) entry which is preliminary data.</text>
</comment>
<organism evidence="2 3">
    <name type="scientific">Streptomyces mordarskii</name>
    <dbReference type="NCBI Taxonomy" id="1226758"/>
    <lineage>
        <taxon>Bacteria</taxon>
        <taxon>Bacillati</taxon>
        <taxon>Actinomycetota</taxon>
        <taxon>Actinomycetes</taxon>
        <taxon>Kitasatosporales</taxon>
        <taxon>Streptomycetaceae</taxon>
        <taxon>Streptomyces</taxon>
    </lineage>
</organism>
<dbReference type="EMBL" id="BAAABZ010000038">
    <property type="protein sequence ID" value="GAA0533938.1"/>
    <property type="molecule type" value="Genomic_DNA"/>
</dbReference>
<protein>
    <submittedName>
        <fullName evidence="2">Uncharacterized protein</fullName>
    </submittedName>
</protein>
<sequence>MCGGGLRDQAPFVRRALLPSNSNKRSNRGMTQNDFPSDLMEAQTAWYRTYWQLAESGPAASTTTDRRRLQELSAQIADHPYWRGPLGTPAAGMELKELARRRVGR</sequence>
<accession>A0ABP3N2F4</accession>
<proteinExistence type="predicted"/>
<feature type="region of interest" description="Disordered" evidence="1">
    <location>
        <begin position="13"/>
        <end position="35"/>
    </location>
</feature>
<dbReference type="Proteomes" id="UP001501576">
    <property type="component" value="Unassembled WGS sequence"/>
</dbReference>
<evidence type="ECO:0000313" key="2">
    <source>
        <dbReference type="EMBL" id="GAA0533938.1"/>
    </source>
</evidence>